<feature type="region of interest" description="Disordered" evidence="1">
    <location>
        <begin position="1"/>
        <end position="94"/>
    </location>
</feature>
<dbReference type="AlphaFoldDB" id="A0A6A6ZB24"/>
<dbReference type="Proteomes" id="UP000799424">
    <property type="component" value="Unassembled WGS sequence"/>
</dbReference>
<dbReference type="EMBL" id="MU006254">
    <property type="protein sequence ID" value="KAF2818311.1"/>
    <property type="molecule type" value="Genomic_DNA"/>
</dbReference>
<keyword evidence="3" id="KW-1185">Reference proteome</keyword>
<sequence length="214" mass="21473">MGGLGGPSMSLTAAPFPPPSTSTPPGASARLVTTPTSSSPSRCLSRSPQACPPAASALAPTTSAPATSPSAAVARPQNTPPASPRSERCAASPPLPCSEAPISSSCLSGAPSATSNRSQTVAGVSAGGRGRSVPIALLCVLSVGAPLGGTPWPSALPSASLTLDRARRANGTGRRLVQRMLEGPHAESKPRLLRPLDGTGWFCSARGVYVDYWP</sequence>
<reference evidence="2" key="1">
    <citation type="journal article" date="2020" name="Stud. Mycol.">
        <title>101 Dothideomycetes genomes: a test case for predicting lifestyles and emergence of pathogens.</title>
        <authorList>
            <person name="Haridas S."/>
            <person name="Albert R."/>
            <person name="Binder M."/>
            <person name="Bloem J."/>
            <person name="Labutti K."/>
            <person name="Salamov A."/>
            <person name="Andreopoulos B."/>
            <person name="Baker S."/>
            <person name="Barry K."/>
            <person name="Bills G."/>
            <person name="Bluhm B."/>
            <person name="Cannon C."/>
            <person name="Castanera R."/>
            <person name="Culley D."/>
            <person name="Daum C."/>
            <person name="Ezra D."/>
            <person name="Gonzalez J."/>
            <person name="Henrissat B."/>
            <person name="Kuo A."/>
            <person name="Liang C."/>
            <person name="Lipzen A."/>
            <person name="Lutzoni F."/>
            <person name="Magnuson J."/>
            <person name="Mondo S."/>
            <person name="Nolan M."/>
            <person name="Ohm R."/>
            <person name="Pangilinan J."/>
            <person name="Park H.-J."/>
            <person name="Ramirez L."/>
            <person name="Alfaro M."/>
            <person name="Sun H."/>
            <person name="Tritt A."/>
            <person name="Yoshinaga Y."/>
            <person name="Zwiers L.-H."/>
            <person name="Turgeon B."/>
            <person name="Goodwin S."/>
            <person name="Spatafora J."/>
            <person name="Crous P."/>
            <person name="Grigoriev I."/>
        </authorList>
    </citation>
    <scope>NUCLEOTIDE SEQUENCE</scope>
    <source>
        <strain evidence="2">CBS 113818</strain>
    </source>
</reference>
<gene>
    <name evidence="2" type="ORF">CC86DRAFT_159211</name>
</gene>
<accession>A0A6A6ZB24</accession>
<proteinExistence type="predicted"/>
<protein>
    <submittedName>
        <fullName evidence="2">Uncharacterized protein</fullName>
    </submittedName>
</protein>
<evidence type="ECO:0000313" key="3">
    <source>
        <dbReference type="Proteomes" id="UP000799424"/>
    </source>
</evidence>
<evidence type="ECO:0000313" key="2">
    <source>
        <dbReference type="EMBL" id="KAF2818311.1"/>
    </source>
</evidence>
<evidence type="ECO:0000256" key="1">
    <source>
        <dbReference type="SAM" id="MobiDB-lite"/>
    </source>
</evidence>
<feature type="compositionally biased region" description="Low complexity" evidence="1">
    <location>
        <begin position="23"/>
        <end position="74"/>
    </location>
</feature>
<organism evidence="2 3">
    <name type="scientific">Ophiobolus disseminans</name>
    <dbReference type="NCBI Taxonomy" id="1469910"/>
    <lineage>
        <taxon>Eukaryota</taxon>
        <taxon>Fungi</taxon>
        <taxon>Dikarya</taxon>
        <taxon>Ascomycota</taxon>
        <taxon>Pezizomycotina</taxon>
        <taxon>Dothideomycetes</taxon>
        <taxon>Pleosporomycetidae</taxon>
        <taxon>Pleosporales</taxon>
        <taxon>Pleosporineae</taxon>
        <taxon>Phaeosphaeriaceae</taxon>
        <taxon>Ophiobolus</taxon>
    </lineage>
</organism>
<name>A0A6A6ZB24_9PLEO</name>